<reference evidence="2" key="1">
    <citation type="journal article" date="2014" name="Int. J. Syst. Evol. Microbiol.">
        <title>Complete genome sequence of Corynebacterium casei LMG S-19264T (=DSM 44701T), isolated from a smear-ripened cheese.</title>
        <authorList>
            <consortium name="US DOE Joint Genome Institute (JGI-PGF)"/>
            <person name="Walter F."/>
            <person name="Albersmeier A."/>
            <person name="Kalinowski J."/>
            <person name="Ruckert C."/>
        </authorList>
    </citation>
    <scope>NUCLEOTIDE SEQUENCE</scope>
    <source>
        <strain evidence="2">JCM 4637</strain>
    </source>
</reference>
<name>A0A918WV08_9ACTN</name>
<evidence type="ECO:0000313" key="3">
    <source>
        <dbReference type="Proteomes" id="UP000638353"/>
    </source>
</evidence>
<evidence type="ECO:0008006" key="4">
    <source>
        <dbReference type="Google" id="ProtNLM"/>
    </source>
</evidence>
<organism evidence="2 3">
    <name type="scientific">Streptomyces finlayi</name>
    <dbReference type="NCBI Taxonomy" id="67296"/>
    <lineage>
        <taxon>Bacteria</taxon>
        <taxon>Bacillati</taxon>
        <taxon>Actinomycetota</taxon>
        <taxon>Actinomycetes</taxon>
        <taxon>Kitasatosporales</taxon>
        <taxon>Streptomycetaceae</taxon>
        <taxon>Streptomyces</taxon>
    </lineage>
</organism>
<dbReference type="EMBL" id="BMVC01000003">
    <property type="protein sequence ID" value="GHC86184.1"/>
    <property type="molecule type" value="Genomic_DNA"/>
</dbReference>
<reference evidence="2" key="2">
    <citation type="submission" date="2020-09" db="EMBL/GenBank/DDBJ databases">
        <authorList>
            <person name="Sun Q."/>
            <person name="Ohkuma M."/>
        </authorList>
    </citation>
    <scope>NUCLEOTIDE SEQUENCE</scope>
    <source>
        <strain evidence="2">JCM 4637</strain>
    </source>
</reference>
<proteinExistence type="predicted"/>
<dbReference type="AlphaFoldDB" id="A0A918WV08"/>
<evidence type="ECO:0000313" key="2">
    <source>
        <dbReference type="EMBL" id="GHC86184.1"/>
    </source>
</evidence>
<dbReference type="RefSeq" id="WP_189822892.1">
    <property type="nucleotide sequence ID" value="NZ_BMVC01000003.1"/>
</dbReference>
<gene>
    <name evidence="2" type="ORF">GCM10010334_17050</name>
</gene>
<protein>
    <recommendedName>
        <fullName evidence="4">SseB protein N-terminal domain-containing protein</fullName>
    </recommendedName>
</protein>
<evidence type="ECO:0000256" key="1">
    <source>
        <dbReference type="SAM" id="MobiDB-lite"/>
    </source>
</evidence>
<sequence length="127" mass="13547">MDTPHSPADADPDEPCPAEGHPHHPHPPLYVPVRPSHSGTPHLQFMRTPLGHRTAVGFTSPARLTTTLGPHRAWVRLAEPALRALAAPLGVTVLTVDPQLTAPAPQSAPRPLPAPWFAVTGIHSHVD</sequence>
<dbReference type="Proteomes" id="UP000638353">
    <property type="component" value="Unassembled WGS sequence"/>
</dbReference>
<comment type="caution">
    <text evidence="2">The sequence shown here is derived from an EMBL/GenBank/DDBJ whole genome shotgun (WGS) entry which is preliminary data.</text>
</comment>
<dbReference type="NCBIfam" id="NF042914">
    <property type="entry name" value="SAV915_dom"/>
    <property type="match status" value="1"/>
</dbReference>
<feature type="region of interest" description="Disordered" evidence="1">
    <location>
        <begin position="1"/>
        <end position="44"/>
    </location>
</feature>
<accession>A0A918WV08</accession>
<dbReference type="InterPro" id="IPR049975">
    <property type="entry name" value="SAV_915-like_dom"/>
</dbReference>